<accession>A0A9D1V4W7</accession>
<dbReference type="AlphaFoldDB" id="A0A9D1V4W7"/>
<evidence type="ECO:0000313" key="3">
    <source>
        <dbReference type="Proteomes" id="UP000824193"/>
    </source>
</evidence>
<keyword evidence="1" id="KW-0812">Transmembrane</keyword>
<comment type="caution">
    <text evidence="2">The sequence shown here is derived from an EMBL/GenBank/DDBJ whole genome shotgun (WGS) entry which is preliminary data.</text>
</comment>
<evidence type="ECO:0000313" key="2">
    <source>
        <dbReference type="EMBL" id="HIX06046.1"/>
    </source>
</evidence>
<dbReference type="EMBL" id="DXFW01000023">
    <property type="protein sequence ID" value="HIX06046.1"/>
    <property type="molecule type" value="Genomic_DNA"/>
</dbReference>
<keyword evidence="1" id="KW-1133">Transmembrane helix</keyword>
<reference evidence="2" key="1">
    <citation type="journal article" date="2021" name="PeerJ">
        <title>Extensive microbial diversity within the chicken gut microbiome revealed by metagenomics and culture.</title>
        <authorList>
            <person name="Gilroy R."/>
            <person name="Ravi A."/>
            <person name="Getino M."/>
            <person name="Pursley I."/>
            <person name="Horton D.L."/>
            <person name="Alikhan N.F."/>
            <person name="Baker D."/>
            <person name="Gharbi K."/>
            <person name="Hall N."/>
            <person name="Watson M."/>
            <person name="Adriaenssens E.M."/>
            <person name="Foster-Nyarko E."/>
            <person name="Jarju S."/>
            <person name="Secka A."/>
            <person name="Antonio M."/>
            <person name="Oren A."/>
            <person name="Chaudhuri R.R."/>
            <person name="La Ragione R."/>
            <person name="Hildebrand F."/>
            <person name="Pallen M.J."/>
        </authorList>
    </citation>
    <scope>NUCLEOTIDE SEQUENCE</scope>
    <source>
        <strain evidence="2">2239</strain>
    </source>
</reference>
<feature type="transmembrane region" description="Helical" evidence="1">
    <location>
        <begin position="51"/>
        <end position="66"/>
    </location>
</feature>
<gene>
    <name evidence="2" type="ORF">H9865_08110</name>
</gene>
<evidence type="ECO:0000256" key="1">
    <source>
        <dbReference type="SAM" id="Phobius"/>
    </source>
</evidence>
<organism evidence="2 3">
    <name type="scientific">Candidatus Allofournierella pullicola</name>
    <dbReference type="NCBI Taxonomy" id="2838596"/>
    <lineage>
        <taxon>Bacteria</taxon>
        <taxon>Bacillati</taxon>
        <taxon>Bacillota</taxon>
        <taxon>Clostridia</taxon>
        <taxon>Eubacteriales</taxon>
        <taxon>Oscillospiraceae</taxon>
        <taxon>Allofournierella</taxon>
    </lineage>
</organism>
<name>A0A9D1V4W7_9FIRM</name>
<reference evidence="2" key="2">
    <citation type="submission" date="2021-04" db="EMBL/GenBank/DDBJ databases">
        <authorList>
            <person name="Gilroy R."/>
        </authorList>
    </citation>
    <scope>NUCLEOTIDE SEQUENCE</scope>
    <source>
        <strain evidence="2">2239</strain>
    </source>
</reference>
<keyword evidence="1" id="KW-0472">Membrane</keyword>
<protein>
    <submittedName>
        <fullName evidence="2">Uncharacterized protein</fullName>
    </submittedName>
</protein>
<feature type="transmembrane region" description="Helical" evidence="1">
    <location>
        <begin position="73"/>
        <end position="97"/>
    </location>
</feature>
<sequence>MISLIVPYFLTFLGLMVDSAHDFPAFAVVFTVAGVLWTAGRGLAKESGGKVIALTVALHGVIWLLFKFKPEMLGAAIGIVIGLAFAVPVALIGWSVIIRPLFFGGSSASAFRGGAEDSASQGRGTLPNIIYDDGNNRWQLRRRNGDGSAVYYSDDGREVLIHLNYVSGTTANTGEGTFHWY</sequence>
<proteinExistence type="predicted"/>
<dbReference type="Proteomes" id="UP000824193">
    <property type="component" value="Unassembled WGS sequence"/>
</dbReference>